<feature type="chain" id="PRO_5038442592" evidence="5">
    <location>
        <begin position="28"/>
        <end position="651"/>
    </location>
</feature>
<dbReference type="SUPFAM" id="SSF51445">
    <property type="entry name" value="(Trans)glycosidases"/>
    <property type="match status" value="1"/>
</dbReference>
<dbReference type="PRINTS" id="PR00843">
    <property type="entry name" value="GLHYDRLASE30"/>
</dbReference>
<dbReference type="InterPro" id="IPR000772">
    <property type="entry name" value="Ricin_B_lectin"/>
</dbReference>
<dbReference type="SUPFAM" id="SSF51011">
    <property type="entry name" value="Glycosyl hydrolase domain"/>
    <property type="match status" value="1"/>
</dbReference>
<comment type="similarity">
    <text evidence="1 4">Belongs to the glycosyl hydrolase 30 family.</text>
</comment>
<dbReference type="Pfam" id="PF02055">
    <property type="entry name" value="Glyco_hydro_30"/>
    <property type="match status" value="1"/>
</dbReference>
<dbReference type="Gene3D" id="2.80.10.50">
    <property type="match status" value="1"/>
</dbReference>
<dbReference type="PANTHER" id="PTHR11069:SF23">
    <property type="entry name" value="LYSOSOMAL ACID GLUCOSYLCERAMIDASE"/>
    <property type="match status" value="1"/>
</dbReference>
<dbReference type="OrthoDB" id="9806701at2"/>
<sequence>MPHHPHTGRLIAVLAAVAAVFAGLVLAGPGAAAATAVQVTMTTTSDGKTVVQGLQTQTPAAFEAGNGSGGTVITVDPAARYQPFEGGGASFTDSAAWLMNSSGALSAATRDATMRKLFSPTEGIGLGFLRNPMGASDIARSHYTYDDTCCDLSDFSISRDLADVLPMTQRARQLNPDLKVMAVPWSAPAWMKDNGRLTQMGKLRPEYYDTYAQYFVKYLQAYEQRGVHVDYVSVQNEPQCCGANSNYPTMEWTAATLLDFTRNHLFPAFRSAGITTKALIHDWNHGDWNTTGAGQLADAALRGDPLFGGVAWHGYTPTPPNYALGSTIQSQYPGVAQYETEHSGGTWVGDQQLEDLRDITGFTRNWARAYVKWSLALDQARGPHAGGCDSCSGLITVHNGDARSGQVDYTVEYYTMGQLTKFVRAGAVRIGSNATDPVWNTAFVNSDGQRVLVTHNSSSSTQQVTVREAGQHFSYSLPARATTTFTWSGAPTGGGGGDGDGISTSAWYQVAGAGSGKCVDAKDRGTANGTAVQQWSCVAGQANQQWQFRPVDGGYYRVVNRNATATEQVWDVTGGASATGDSVPLQTWQWSSGANQQWKPVLQADGSYVLTARHSGKCLDVASASAADGALLQQYTCNGTAAQSFRLTPAG</sequence>
<dbReference type="GO" id="GO:0016020">
    <property type="term" value="C:membrane"/>
    <property type="evidence" value="ECO:0007669"/>
    <property type="project" value="GOC"/>
</dbReference>
<dbReference type="Pfam" id="PF14200">
    <property type="entry name" value="RicinB_lectin_2"/>
    <property type="match status" value="2"/>
</dbReference>
<dbReference type="PROSITE" id="PS50231">
    <property type="entry name" value="RICIN_B_LECTIN"/>
    <property type="match status" value="1"/>
</dbReference>
<feature type="domain" description="Ricin B lectin" evidence="6">
    <location>
        <begin position="504"/>
        <end position="648"/>
    </location>
</feature>
<dbReference type="InterPro" id="IPR001139">
    <property type="entry name" value="Glyco_hydro_30"/>
</dbReference>
<dbReference type="InterPro" id="IPR017853">
    <property type="entry name" value="GH"/>
</dbReference>
<dbReference type="PANTHER" id="PTHR11069">
    <property type="entry name" value="GLUCOSYLCERAMIDASE"/>
    <property type="match status" value="1"/>
</dbReference>
<keyword evidence="4" id="KW-0326">Glycosidase</keyword>
<dbReference type="GO" id="GO:0004348">
    <property type="term" value="F:glucosylceramidase activity"/>
    <property type="evidence" value="ECO:0007669"/>
    <property type="project" value="InterPro"/>
</dbReference>
<feature type="signal peptide" evidence="5">
    <location>
        <begin position="1"/>
        <end position="27"/>
    </location>
</feature>
<dbReference type="GO" id="GO:0006680">
    <property type="term" value="P:glucosylceramide catabolic process"/>
    <property type="evidence" value="ECO:0007669"/>
    <property type="project" value="TreeGrafter"/>
</dbReference>
<dbReference type="InterPro" id="IPR035992">
    <property type="entry name" value="Ricin_B-like_lectins"/>
</dbReference>
<dbReference type="SMART" id="SM00458">
    <property type="entry name" value="RICIN"/>
    <property type="match status" value="1"/>
</dbReference>
<dbReference type="InterPro" id="IPR033453">
    <property type="entry name" value="Glyco_hydro_30_TIM-barrel"/>
</dbReference>
<dbReference type="InterPro" id="IPR033452">
    <property type="entry name" value="GH30_C"/>
</dbReference>
<reference evidence="7 8" key="1">
    <citation type="submission" date="2017-06" db="EMBL/GenBank/DDBJ databases">
        <authorList>
            <person name="Kim H.J."/>
            <person name="Triplett B.A."/>
        </authorList>
    </citation>
    <scope>NUCLEOTIDE SEQUENCE [LARGE SCALE GENOMIC DNA]</scope>
    <source>
        <strain evidence="7 8">CGMCC 4.1858</strain>
    </source>
</reference>
<keyword evidence="3 4" id="KW-0378">Hydrolase</keyword>
<evidence type="ECO:0000256" key="3">
    <source>
        <dbReference type="ARBA" id="ARBA00022801"/>
    </source>
</evidence>
<evidence type="ECO:0000256" key="4">
    <source>
        <dbReference type="RuleBase" id="RU361188"/>
    </source>
</evidence>
<evidence type="ECO:0000256" key="5">
    <source>
        <dbReference type="SAM" id="SignalP"/>
    </source>
</evidence>
<gene>
    <name evidence="7" type="ORF">SAMN05216252_103156</name>
</gene>
<dbReference type="Pfam" id="PF17189">
    <property type="entry name" value="Glyco_hydro_30C"/>
    <property type="match status" value="1"/>
</dbReference>
<evidence type="ECO:0000256" key="2">
    <source>
        <dbReference type="ARBA" id="ARBA00022729"/>
    </source>
</evidence>
<evidence type="ECO:0000313" key="7">
    <source>
        <dbReference type="EMBL" id="SNS10621.1"/>
    </source>
</evidence>
<name>A0A239BT54_9ACTN</name>
<dbReference type="EMBL" id="FZOF01000003">
    <property type="protein sequence ID" value="SNS10621.1"/>
    <property type="molecule type" value="Genomic_DNA"/>
</dbReference>
<evidence type="ECO:0000256" key="1">
    <source>
        <dbReference type="ARBA" id="ARBA00005382"/>
    </source>
</evidence>
<dbReference type="Gene3D" id="2.60.40.1180">
    <property type="entry name" value="Golgi alpha-mannosidase II"/>
    <property type="match status" value="1"/>
</dbReference>
<keyword evidence="2 5" id="KW-0732">Signal</keyword>
<dbReference type="RefSeq" id="WP_089222851.1">
    <property type="nucleotide sequence ID" value="NZ_FZOF01000003.1"/>
</dbReference>
<dbReference type="Proteomes" id="UP000198280">
    <property type="component" value="Unassembled WGS sequence"/>
</dbReference>
<keyword evidence="8" id="KW-1185">Reference proteome</keyword>
<evidence type="ECO:0000259" key="6">
    <source>
        <dbReference type="SMART" id="SM00458"/>
    </source>
</evidence>
<proteinExistence type="inferred from homology"/>
<dbReference type="InterPro" id="IPR013780">
    <property type="entry name" value="Glyco_hydro_b"/>
</dbReference>
<organism evidence="7 8">
    <name type="scientific">Actinacidiphila glaucinigra</name>
    <dbReference type="NCBI Taxonomy" id="235986"/>
    <lineage>
        <taxon>Bacteria</taxon>
        <taxon>Bacillati</taxon>
        <taxon>Actinomycetota</taxon>
        <taxon>Actinomycetes</taxon>
        <taxon>Kitasatosporales</taxon>
        <taxon>Streptomycetaceae</taxon>
        <taxon>Actinacidiphila</taxon>
    </lineage>
</organism>
<accession>A0A239BT54</accession>
<dbReference type="AlphaFoldDB" id="A0A239BT54"/>
<dbReference type="SUPFAM" id="SSF50370">
    <property type="entry name" value="Ricin B-like lectins"/>
    <property type="match status" value="1"/>
</dbReference>
<evidence type="ECO:0000313" key="8">
    <source>
        <dbReference type="Proteomes" id="UP000198280"/>
    </source>
</evidence>
<dbReference type="Gene3D" id="3.20.20.80">
    <property type="entry name" value="Glycosidases"/>
    <property type="match status" value="1"/>
</dbReference>
<protein>
    <submittedName>
        <fullName evidence="7">Glucosylceramidase</fullName>
    </submittedName>
</protein>